<evidence type="ECO:0000313" key="3">
    <source>
        <dbReference type="EMBL" id="TCS69768.1"/>
    </source>
</evidence>
<gene>
    <name evidence="3" type="ORF">EDC61_11969</name>
</gene>
<evidence type="ECO:0000313" key="4">
    <source>
        <dbReference type="Proteomes" id="UP000295135"/>
    </source>
</evidence>
<dbReference type="Pfam" id="PF23843">
    <property type="entry name" value="DUF7210"/>
    <property type="match status" value="1"/>
</dbReference>
<dbReference type="Proteomes" id="UP000295135">
    <property type="component" value="Unassembled WGS sequence"/>
</dbReference>
<dbReference type="InterPro" id="IPR055634">
    <property type="entry name" value="DUF7210"/>
</dbReference>
<name>A0A4V2UQC9_9PROT</name>
<proteinExistence type="predicted"/>
<dbReference type="AlphaFoldDB" id="A0A4V2UQC9"/>
<dbReference type="EMBL" id="SLZY01000019">
    <property type="protein sequence ID" value="TCS69768.1"/>
    <property type="molecule type" value="Genomic_DNA"/>
</dbReference>
<dbReference type="RefSeq" id="WP_126458089.1">
    <property type="nucleotide sequence ID" value="NZ_AP018721.1"/>
</dbReference>
<comment type="caution">
    <text evidence="3">The sequence shown here is derived from an EMBL/GenBank/DDBJ whole genome shotgun (WGS) entry which is preliminary data.</text>
</comment>
<feature type="region of interest" description="Disordered" evidence="1">
    <location>
        <begin position="35"/>
        <end position="59"/>
    </location>
</feature>
<feature type="region of interest" description="Disordered" evidence="1">
    <location>
        <begin position="1"/>
        <end position="21"/>
    </location>
</feature>
<organism evidence="3 4">
    <name type="scientific">Sulfuritortus calidifontis</name>
    <dbReference type="NCBI Taxonomy" id="1914471"/>
    <lineage>
        <taxon>Bacteria</taxon>
        <taxon>Pseudomonadati</taxon>
        <taxon>Pseudomonadota</taxon>
        <taxon>Betaproteobacteria</taxon>
        <taxon>Nitrosomonadales</taxon>
        <taxon>Thiobacillaceae</taxon>
        <taxon>Sulfuritortus</taxon>
    </lineage>
</organism>
<evidence type="ECO:0000256" key="1">
    <source>
        <dbReference type="SAM" id="MobiDB-lite"/>
    </source>
</evidence>
<accession>A0A4V2UQC9</accession>
<dbReference type="OrthoDB" id="8909971at2"/>
<keyword evidence="4" id="KW-1185">Reference proteome</keyword>
<protein>
    <recommendedName>
        <fullName evidence="2">DUF7210 domain-containing protein</fullName>
    </recommendedName>
</protein>
<evidence type="ECO:0000259" key="2">
    <source>
        <dbReference type="Pfam" id="PF23843"/>
    </source>
</evidence>
<sequence length="59" mass="6410">MKIELTQPHTHAGQPYLPGEVLDLPEDAARWLIEAGVAQPSPQDPLPAGEGSKNPKRKE</sequence>
<feature type="domain" description="DUF7210" evidence="2">
    <location>
        <begin position="1"/>
        <end position="38"/>
    </location>
</feature>
<reference evidence="3 4" key="1">
    <citation type="submission" date="2019-03" db="EMBL/GenBank/DDBJ databases">
        <title>Genomic Encyclopedia of Type Strains, Phase IV (KMG-IV): sequencing the most valuable type-strain genomes for metagenomic binning, comparative biology and taxonomic classification.</title>
        <authorList>
            <person name="Goeker M."/>
        </authorList>
    </citation>
    <scope>NUCLEOTIDE SEQUENCE [LARGE SCALE GENOMIC DNA]</scope>
    <source>
        <strain evidence="3 4">DSM 103923</strain>
    </source>
</reference>